<keyword evidence="1" id="KW-0472">Membrane</keyword>
<dbReference type="KEGG" id="mbry:B1812_12405"/>
<evidence type="ECO:0000313" key="2">
    <source>
        <dbReference type="EMBL" id="ARN81748.1"/>
    </source>
</evidence>
<dbReference type="GO" id="GO:0005886">
    <property type="term" value="C:plasma membrane"/>
    <property type="evidence" value="ECO:0007669"/>
    <property type="project" value="TreeGrafter"/>
</dbReference>
<gene>
    <name evidence="2" type="ORF">B1812_12405</name>
</gene>
<dbReference type="InterPro" id="IPR007383">
    <property type="entry name" value="DUF445"/>
</dbReference>
<evidence type="ECO:0008006" key="4">
    <source>
        <dbReference type="Google" id="ProtNLM"/>
    </source>
</evidence>
<keyword evidence="3" id="KW-1185">Reference proteome</keyword>
<dbReference type="OrthoDB" id="9769590at2"/>
<dbReference type="PANTHER" id="PTHR38442:SF1">
    <property type="entry name" value="INNER MEMBRANE PROTEIN"/>
    <property type="match status" value="1"/>
</dbReference>
<reference evidence="2 3" key="1">
    <citation type="submission" date="2017-02" db="EMBL/GenBank/DDBJ databases">
        <authorList>
            <person name="Peterson S.W."/>
        </authorList>
    </citation>
    <scope>NUCLEOTIDE SEQUENCE [LARGE SCALE GENOMIC DNA]</scope>
    <source>
        <strain evidence="2 3">S285</strain>
    </source>
</reference>
<dbReference type="EMBL" id="CP019948">
    <property type="protein sequence ID" value="ARN81748.1"/>
    <property type="molecule type" value="Genomic_DNA"/>
</dbReference>
<dbReference type="PANTHER" id="PTHR38442">
    <property type="entry name" value="INNER MEMBRANE PROTEIN-RELATED"/>
    <property type="match status" value="1"/>
</dbReference>
<keyword evidence="1" id="KW-0812">Transmembrane</keyword>
<organism evidence="2 3">
    <name type="scientific">Methylocystis bryophila</name>
    <dbReference type="NCBI Taxonomy" id="655015"/>
    <lineage>
        <taxon>Bacteria</taxon>
        <taxon>Pseudomonadati</taxon>
        <taxon>Pseudomonadota</taxon>
        <taxon>Alphaproteobacteria</taxon>
        <taxon>Hyphomicrobiales</taxon>
        <taxon>Methylocystaceae</taxon>
        <taxon>Methylocystis</taxon>
    </lineage>
</organism>
<feature type="transmembrane region" description="Helical" evidence="1">
    <location>
        <begin position="55"/>
        <end position="78"/>
    </location>
</feature>
<protein>
    <recommendedName>
        <fullName evidence="4">DUF445 domain-containing protein</fullName>
    </recommendedName>
</protein>
<feature type="transmembrane region" description="Helical" evidence="1">
    <location>
        <begin position="399"/>
        <end position="419"/>
    </location>
</feature>
<name>A0A1W6MVV8_9HYPH</name>
<accession>A0A1W6MVV8</accession>
<evidence type="ECO:0000313" key="3">
    <source>
        <dbReference type="Proteomes" id="UP000193978"/>
    </source>
</evidence>
<keyword evidence="1" id="KW-1133">Transmembrane helix</keyword>
<dbReference type="Proteomes" id="UP000193978">
    <property type="component" value="Chromosome"/>
</dbReference>
<dbReference type="Pfam" id="PF04286">
    <property type="entry name" value="DUF445"/>
    <property type="match status" value="1"/>
</dbReference>
<dbReference type="RefSeq" id="WP_085771863.1">
    <property type="nucleotide sequence ID" value="NZ_AP027149.1"/>
</dbReference>
<proteinExistence type="predicted"/>
<dbReference type="AlphaFoldDB" id="A0A1W6MVV8"/>
<evidence type="ECO:0000256" key="1">
    <source>
        <dbReference type="SAM" id="Phobius"/>
    </source>
</evidence>
<feature type="transmembrane region" description="Helical" evidence="1">
    <location>
        <begin position="23"/>
        <end position="43"/>
    </location>
</feature>
<dbReference type="STRING" id="655015.B1812_12405"/>
<sequence length="425" mass="46907">MLKPPEITDAEAARRGERATDLLRMRLVATLLLLLMAAVFAATKRLGDAYPWVPYVRAFAEAGLVGACADWFAVVALFRRPLGLPIPHTGIVPANKDRIADALGRFIETNFLTRRTVDQKLRSVDAVGALTRWLGDSKNSAKIASFCSRALPELAKIVPKDRIRQVVDEVARQGAQSVPIATLGAHLLETLWARGEAQALLDRAIAEACDQLLARRQDIQRRAAKRAPKWLPKWIDAMLVERVVAGLVDTLSNMRKPDHPWRQELQKSVEGFIETLATDPKIREEGEALKASILADPVFLRQTEVLWEKVEASLLSDLTQRGDDVAKGIDSALAGLGRWLASDPALTAALNRRIRLWALRALPPRRAEIGAYVSDVVRRWDAQTLVDKLELSVGRDLQFIRINGTLVGGLVGLLIFVVSKAADAF</sequence>